<dbReference type="Proteomes" id="UP000199228">
    <property type="component" value="Unassembled WGS sequence"/>
</dbReference>
<organism evidence="1 2">
    <name type="scientific">Eubacterium oxidoreducens</name>
    <dbReference type="NCBI Taxonomy" id="1732"/>
    <lineage>
        <taxon>Bacteria</taxon>
        <taxon>Bacillati</taxon>
        <taxon>Bacillota</taxon>
        <taxon>Clostridia</taxon>
        <taxon>Eubacteriales</taxon>
        <taxon>Eubacteriaceae</taxon>
        <taxon>Eubacterium</taxon>
    </lineage>
</organism>
<evidence type="ECO:0000313" key="2">
    <source>
        <dbReference type="Proteomes" id="UP000199228"/>
    </source>
</evidence>
<proteinExistence type="predicted"/>
<dbReference type="EMBL" id="FMXR01000028">
    <property type="protein sequence ID" value="SDB36098.1"/>
    <property type="molecule type" value="Genomic_DNA"/>
</dbReference>
<keyword evidence="2" id="KW-1185">Reference proteome</keyword>
<dbReference type="AlphaFoldDB" id="A0A1G6CT80"/>
<dbReference type="STRING" id="1732.SAMN02910417_02664"/>
<evidence type="ECO:0000313" key="1">
    <source>
        <dbReference type="EMBL" id="SDB36098.1"/>
    </source>
</evidence>
<reference evidence="1 2" key="1">
    <citation type="submission" date="2016-10" db="EMBL/GenBank/DDBJ databases">
        <authorList>
            <person name="de Groot N.N."/>
        </authorList>
    </citation>
    <scope>NUCLEOTIDE SEQUENCE [LARGE SCALE GENOMIC DNA]</scope>
    <source>
        <strain evidence="1 2">DSM 3217</strain>
    </source>
</reference>
<gene>
    <name evidence="1" type="ORF">SAMN02910417_02664</name>
</gene>
<dbReference type="OrthoDB" id="10000912at2"/>
<name>A0A1G6CT80_EUBOX</name>
<accession>A0A1G6CT80</accession>
<protein>
    <submittedName>
        <fullName evidence="1">Uncharacterized protein</fullName>
    </submittedName>
</protein>
<dbReference type="RefSeq" id="WP_090174828.1">
    <property type="nucleotide sequence ID" value="NZ_FMXR01000028.1"/>
</dbReference>
<sequence length="84" mass="9763">MAVDRMEICFLGFAESDKGAARWYSKDSGQSICFVEDTDELENSGADTYVILADKIEENLLNELEKKEGGRWNLKFQFWRFSRL</sequence>